<feature type="compositionally biased region" description="Basic and acidic residues" evidence="1">
    <location>
        <begin position="331"/>
        <end position="345"/>
    </location>
</feature>
<feature type="compositionally biased region" description="Acidic residues" evidence="1">
    <location>
        <begin position="190"/>
        <end position="207"/>
    </location>
</feature>
<feature type="region of interest" description="Disordered" evidence="1">
    <location>
        <begin position="462"/>
        <end position="481"/>
    </location>
</feature>
<dbReference type="Pfam" id="PF04937">
    <property type="entry name" value="DUF659"/>
    <property type="match status" value="1"/>
</dbReference>
<evidence type="ECO:0000259" key="2">
    <source>
        <dbReference type="Pfam" id="PF04937"/>
    </source>
</evidence>
<dbReference type="Proteomes" id="UP000265515">
    <property type="component" value="Unassembled WGS sequence"/>
</dbReference>
<feature type="domain" description="DUF659" evidence="2">
    <location>
        <begin position="4"/>
        <end position="122"/>
    </location>
</feature>
<comment type="caution">
    <text evidence="3">The sequence shown here is derived from an EMBL/GenBank/DDBJ whole genome shotgun (WGS) entry which is preliminary data.</text>
</comment>
<dbReference type="Gramene" id="GBG73330">
    <property type="protein sequence ID" value="GBG73330"/>
    <property type="gene ID" value="CBR_g13050"/>
</dbReference>
<evidence type="ECO:0000256" key="1">
    <source>
        <dbReference type="SAM" id="MobiDB-lite"/>
    </source>
</evidence>
<proteinExistence type="predicted"/>
<keyword evidence="4" id="KW-1185">Reference proteome</keyword>
<dbReference type="AlphaFoldDB" id="A0A388KTD7"/>
<feature type="region of interest" description="Disordered" evidence="1">
    <location>
        <begin position="520"/>
        <end position="547"/>
    </location>
</feature>
<feature type="region of interest" description="Disordered" evidence="1">
    <location>
        <begin position="626"/>
        <end position="720"/>
    </location>
</feature>
<feature type="compositionally biased region" description="Basic and acidic residues" evidence="1">
    <location>
        <begin position="681"/>
        <end position="690"/>
    </location>
</feature>
<feature type="region of interest" description="Disordered" evidence="1">
    <location>
        <begin position="182"/>
        <end position="427"/>
    </location>
</feature>
<dbReference type="InterPro" id="IPR007021">
    <property type="entry name" value="DUF659"/>
</dbReference>
<feature type="compositionally biased region" description="Basic and acidic residues" evidence="1">
    <location>
        <begin position="252"/>
        <end position="263"/>
    </location>
</feature>
<feature type="region of interest" description="Disordered" evidence="1">
    <location>
        <begin position="134"/>
        <end position="158"/>
    </location>
</feature>
<gene>
    <name evidence="3" type="ORF">CBR_g13050</name>
</gene>
<accession>A0A388KTD7</accession>
<feature type="compositionally biased region" description="Basic residues" evidence="1">
    <location>
        <begin position="660"/>
        <end position="669"/>
    </location>
</feature>
<feature type="compositionally biased region" description="Basic and acidic residues" evidence="1">
    <location>
        <begin position="280"/>
        <end position="289"/>
    </location>
</feature>
<reference evidence="3 4" key="1">
    <citation type="journal article" date="2018" name="Cell">
        <title>The Chara Genome: Secondary Complexity and Implications for Plant Terrestrialization.</title>
        <authorList>
            <person name="Nishiyama T."/>
            <person name="Sakayama H."/>
            <person name="Vries J.D."/>
            <person name="Buschmann H."/>
            <person name="Saint-Marcoux D."/>
            <person name="Ullrich K.K."/>
            <person name="Haas F.B."/>
            <person name="Vanderstraeten L."/>
            <person name="Becker D."/>
            <person name="Lang D."/>
            <person name="Vosolsobe S."/>
            <person name="Rombauts S."/>
            <person name="Wilhelmsson P.K.I."/>
            <person name="Janitza P."/>
            <person name="Kern R."/>
            <person name="Heyl A."/>
            <person name="Rumpler F."/>
            <person name="Villalobos L.I.A.C."/>
            <person name="Clay J.M."/>
            <person name="Skokan R."/>
            <person name="Toyoda A."/>
            <person name="Suzuki Y."/>
            <person name="Kagoshima H."/>
            <person name="Schijlen E."/>
            <person name="Tajeshwar N."/>
            <person name="Catarino B."/>
            <person name="Hetherington A.J."/>
            <person name="Saltykova A."/>
            <person name="Bonnot C."/>
            <person name="Breuninger H."/>
            <person name="Symeonidi A."/>
            <person name="Radhakrishnan G.V."/>
            <person name="Van Nieuwerburgh F."/>
            <person name="Deforce D."/>
            <person name="Chang C."/>
            <person name="Karol K.G."/>
            <person name="Hedrich R."/>
            <person name="Ulvskov P."/>
            <person name="Glockner G."/>
            <person name="Delwiche C.F."/>
            <person name="Petrasek J."/>
            <person name="Van de Peer Y."/>
            <person name="Friml J."/>
            <person name="Beilby M."/>
            <person name="Dolan L."/>
            <person name="Kohara Y."/>
            <person name="Sugano S."/>
            <person name="Fujiyama A."/>
            <person name="Delaux P.-M."/>
            <person name="Quint M."/>
            <person name="TheiBen G."/>
            <person name="Hagemann M."/>
            <person name="Harholt J."/>
            <person name="Dunand C."/>
            <person name="Zachgo S."/>
            <person name="Langdale J."/>
            <person name="Maumus F."/>
            <person name="Straeten D.V.D."/>
            <person name="Gould S.B."/>
            <person name="Rensing S.A."/>
        </authorList>
    </citation>
    <scope>NUCLEOTIDE SEQUENCE [LARGE SCALE GENOMIC DNA]</scope>
    <source>
        <strain evidence="3 4">S276</strain>
    </source>
</reference>
<sequence>MVSEVHSAFQHIGATILSDGRKSRSGKPLVNFLAGGANGALLYATVARDGSVHDTTDVVYRRWWTIILSFPAKDVIGFCTDSASNYTAAARRFATDPDADIRSITWLPCSTHVCNLMLPDVGTRVGPARRARDHAARRRVGSHPVGAQASRPGAVDAAADPRWGDVFGKRVTELRPWLEYTAGAGSTPDVDADDDTSDDQWTDDDDAPISGDATAERVYFTYRGGPDGMAPHTSVITDDVPSGGQASAIGRVGDRRGRRPRGDEDVEEQEPLRGLRQTRRRWEVRSDSESEREDEEEEVPHQDRRYSPAHHRTTGPPQPERRSARLASAAERQRMHDSEDCEGARPVDMPDVERTPSGAGLLPRSPSELRTNDFDIGGSGGGLRDFSAPRQGGASPLELRTNDFDVRDRAETAEERDAQLDKEEEDRLQTLPGWEATSEGGSPGWLRAGRAAAVTAADHRIDAPTTRTSRGGGRRGDDGPCAHCHIGGSPPPVQGGVAGGWAAHRRVTDRLRADYDAGTGAFAGRLSPRTQAAGSSGEGGSGRPSLHIAGRMLGLSRSATRRSLVLPAAETSTDMQQGQHYTLGEEGLLMRPGTRRHGAITEVEAQLAAEIDAARQHWTRFRGSERRLLQRRPRTRTLAQSPSRSTVRSADTERSWPRKPQQHRRHTSAVHRAQVLGAVEGAREERRDDSPPGEASRVVLQGGARTAHLEEEGDVMPGPQ</sequence>
<dbReference type="EMBL" id="BFEA01000181">
    <property type="protein sequence ID" value="GBG73330.1"/>
    <property type="molecule type" value="Genomic_DNA"/>
</dbReference>
<name>A0A388KTD7_CHABU</name>
<organism evidence="3 4">
    <name type="scientific">Chara braunii</name>
    <name type="common">Braun's stonewort</name>
    <dbReference type="NCBI Taxonomy" id="69332"/>
    <lineage>
        <taxon>Eukaryota</taxon>
        <taxon>Viridiplantae</taxon>
        <taxon>Streptophyta</taxon>
        <taxon>Charophyceae</taxon>
        <taxon>Charales</taxon>
        <taxon>Characeae</taxon>
        <taxon>Chara</taxon>
    </lineage>
</organism>
<feature type="compositionally biased region" description="Polar residues" evidence="1">
    <location>
        <begin position="639"/>
        <end position="649"/>
    </location>
</feature>
<evidence type="ECO:0000313" key="3">
    <source>
        <dbReference type="EMBL" id="GBG73330.1"/>
    </source>
</evidence>
<protein>
    <recommendedName>
        <fullName evidence="2">DUF659 domain-containing protein</fullName>
    </recommendedName>
</protein>
<evidence type="ECO:0000313" key="4">
    <source>
        <dbReference type="Proteomes" id="UP000265515"/>
    </source>
</evidence>
<feature type="compositionally biased region" description="Basic and acidic residues" evidence="1">
    <location>
        <begin position="400"/>
        <end position="427"/>
    </location>
</feature>